<protein>
    <submittedName>
        <fullName evidence="1">A1L transcription factor/late transcription factor VLTF-2</fullName>
    </submittedName>
</protein>
<dbReference type="EMBL" id="MK500281">
    <property type="protein sequence ID" value="QBK84607.1"/>
    <property type="molecule type" value="Genomic_DNA"/>
</dbReference>
<reference evidence="1" key="1">
    <citation type="journal article" date="2019" name="MBio">
        <title>Virus Genomes from Deep Sea Sediments Expand the Ocean Megavirome and Support Independent Origins of Viral Gigantism.</title>
        <authorList>
            <person name="Backstrom D."/>
            <person name="Yutin N."/>
            <person name="Jorgensen S.L."/>
            <person name="Dharamshi J."/>
            <person name="Homa F."/>
            <person name="Zaremba-Niedwiedzka K."/>
            <person name="Spang A."/>
            <person name="Wolf Y.I."/>
            <person name="Koonin E.V."/>
            <person name="Ettema T.J."/>
        </authorList>
    </citation>
    <scope>NUCLEOTIDE SEQUENCE</scope>
</reference>
<gene>
    <name evidence="1" type="ORF">LCDPAC01_00880</name>
</gene>
<organism evidence="1">
    <name type="scientific">Pithovirus LCDPAC01</name>
    <dbReference type="NCBI Taxonomy" id="2506600"/>
    <lineage>
        <taxon>Viruses</taxon>
        <taxon>Pithoviruses</taxon>
    </lineage>
</organism>
<accession>A0A481YNC7</accession>
<sequence>MKTSHKIYLRGVDLKVVSEKYNNGEYGTVTLNDFMVSNQLEKIQTFKNHKVFTVTDEIDNFFIVNRVVKDLSGNYKIIPFTKGKGAHTCLMCSMPIVGVYPIGIPIVRETIGEKKYYQCVDLFDTFNCMYNALKRRRRDPLVKQWYADSEAYTLELFKAHHPGKVLSPARDRRLLRRNNGVMTDTEYHTDAYSLAELRDEYVLIPVAQIKTMKKPV</sequence>
<proteinExistence type="predicted"/>
<name>A0A481YNC7_9VIRU</name>
<evidence type="ECO:0000313" key="1">
    <source>
        <dbReference type="EMBL" id="QBK84607.1"/>
    </source>
</evidence>